<dbReference type="PANTHER" id="PTHR10794:SF84">
    <property type="entry name" value="ESTERASE_LIPASE_THIOESTERASE FAMILY PROTEIN"/>
    <property type="match status" value="1"/>
</dbReference>
<reference evidence="1" key="4">
    <citation type="submission" date="2019-03" db="UniProtKB">
        <authorList>
            <consortium name="EnsemblPlants"/>
        </authorList>
    </citation>
    <scope>IDENTIFICATION</scope>
</reference>
<dbReference type="GO" id="GO:0047372">
    <property type="term" value="F:monoacylglycerol lipase activity"/>
    <property type="evidence" value="ECO:0007669"/>
    <property type="project" value="TreeGrafter"/>
</dbReference>
<dbReference type="InterPro" id="IPR050960">
    <property type="entry name" value="AB_hydrolase_4_sf"/>
</dbReference>
<dbReference type="Proteomes" id="UP000015105">
    <property type="component" value="Chromosome 6D"/>
</dbReference>
<protein>
    <submittedName>
        <fullName evidence="1">Uncharacterized protein</fullName>
    </submittedName>
</protein>
<dbReference type="EnsemblPlants" id="AET6Gv20626700.20">
    <property type="protein sequence ID" value="AET6Gv20626700.20"/>
    <property type="gene ID" value="AET6Gv20626700"/>
</dbReference>
<dbReference type="AlphaFoldDB" id="A0A453P6L1"/>
<evidence type="ECO:0000313" key="1">
    <source>
        <dbReference type="EnsemblPlants" id="AET6Gv20626700.20"/>
    </source>
</evidence>
<name>A0A453P6L1_AEGTS</name>
<reference evidence="1" key="5">
    <citation type="journal article" date="2021" name="G3 (Bethesda)">
        <title>Aegilops tauschii genome assembly Aet v5.0 features greater sequence contiguity and improved annotation.</title>
        <authorList>
            <person name="Wang L."/>
            <person name="Zhu T."/>
            <person name="Rodriguez J.C."/>
            <person name="Deal K.R."/>
            <person name="Dubcovsky J."/>
            <person name="McGuire P.E."/>
            <person name="Lux T."/>
            <person name="Spannagl M."/>
            <person name="Mayer K.F.X."/>
            <person name="Baldrich P."/>
            <person name="Meyers B.C."/>
            <person name="Huo N."/>
            <person name="Gu Y.Q."/>
            <person name="Zhou H."/>
            <person name="Devos K.M."/>
            <person name="Bennetzen J.L."/>
            <person name="Unver T."/>
            <person name="Budak H."/>
            <person name="Gulick P.J."/>
            <person name="Galiba G."/>
            <person name="Kalapos B."/>
            <person name="Nelson D.R."/>
            <person name="Li P."/>
            <person name="You F.M."/>
            <person name="Luo M.C."/>
            <person name="Dvorak J."/>
        </authorList>
    </citation>
    <scope>NUCLEOTIDE SEQUENCE [LARGE SCALE GENOMIC DNA]</scope>
    <source>
        <strain evidence="1">cv. AL8/78</strain>
    </source>
</reference>
<dbReference type="PANTHER" id="PTHR10794">
    <property type="entry name" value="ABHYDROLASE DOMAIN-CONTAINING PROTEIN"/>
    <property type="match status" value="1"/>
</dbReference>
<keyword evidence="2" id="KW-1185">Reference proteome</keyword>
<proteinExistence type="predicted"/>
<accession>A0A453P6L1</accession>
<reference evidence="1" key="3">
    <citation type="journal article" date="2017" name="Nature">
        <title>Genome sequence of the progenitor of the wheat D genome Aegilops tauschii.</title>
        <authorList>
            <person name="Luo M.C."/>
            <person name="Gu Y.Q."/>
            <person name="Puiu D."/>
            <person name="Wang H."/>
            <person name="Twardziok S.O."/>
            <person name="Deal K.R."/>
            <person name="Huo N."/>
            <person name="Zhu T."/>
            <person name="Wang L."/>
            <person name="Wang Y."/>
            <person name="McGuire P.E."/>
            <person name="Liu S."/>
            <person name="Long H."/>
            <person name="Ramasamy R.K."/>
            <person name="Rodriguez J.C."/>
            <person name="Van S.L."/>
            <person name="Yuan L."/>
            <person name="Wang Z."/>
            <person name="Xia Z."/>
            <person name="Xiao L."/>
            <person name="Anderson O.D."/>
            <person name="Ouyang S."/>
            <person name="Liang Y."/>
            <person name="Zimin A.V."/>
            <person name="Pertea G."/>
            <person name="Qi P."/>
            <person name="Bennetzen J.L."/>
            <person name="Dai X."/>
            <person name="Dawson M.W."/>
            <person name="Muller H.G."/>
            <person name="Kugler K."/>
            <person name="Rivarola-Duarte L."/>
            <person name="Spannagl M."/>
            <person name="Mayer K.F.X."/>
            <person name="Lu F.H."/>
            <person name="Bevan M.W."/>
            <person name="Leroy P."/>
            <person name="Li P."/>
            <person name="You F.M."/>
            <person name="Sun Q."/>
            <person name="Liu Z."/>
            <person name="Lyons E."/>
            <person name="Wicker T."/>
            <person name="Salzberg S.L."/>
            <person name="Devos K.M."/>
            <person name="Dvorak J."/>
        </authorList>
    </citation>
    <scope>NUCLEOTIDE SEQUENCE [LARGE SCALE GENOMIC DNA]</scope>
    <source>
        <strain evidence="1">cv. AL8/78</strain>
    </source>
</reference>
<dbReference type="Gramene" id="AET6Gv20626700.20">
    <property type="protein sequence ID" value="AET6Gv20626700.20"/>
    <property type="gene ID" value="AET6Gv20626700"/>
</dbReference>
<reference evidence="2" key="2">
    <citation type="journal article" date="2017" name="Nat. Plants">
        <title>The Aegilops tauschii genome reveals multiple impacts of transposons.</title>
        <authorList>
            <person name="Zhao G."/>
            <person name="Zou C."/>
            <person name="Li K."/>
            <person name="Wang K."/>
            <person name="Li T."/>
            <person name="Gao L."/>
            <person name="Zhang X."/>
            <person name="Wang H."/>
            <person name="Yang Z."/>
            <person name="Liu X."/>
            <person name="Jiang W."/>
            <person name="Mao L."/>
            <person name="Kong X."/>
            <person name="Jiao Y."/>
            <person name="Jia J."/>
        </authorList>
    </citation>
    <scope>NUCLEOTIDE SEQUENCE [LARGE SCALE GENOMIC DNA]</scope>
    <source>
        <strain evidence="2">cv. AL8/78</strain>
    </source>
</reference>
<sequence length="160" mass="17579">MAALQTPSPFAGTARRFAPRLRYLLLPTTMSLSSSIVSSRSRDGDGEQPLLPHSSLEIAGARRGLLAGFDSLRRPYRAFPVFASNRHVETIFAAFTRSLPTVAFRRECLRTPDDGAVALDWVSGDDRALPGDAPVLILLVWRRFPSLVLQRGHNGSVTFC</sequence>
<dbReference type="GO" id="GO:0034338">
    <property type="term" value="F:short-chain carboxylesterase activity"/>
    <property type="evidence" value="ECO:0007669"/>
    <property type="project" value="TreeGrafter"/>
</dbReference>
<evidence type="ECO:0000313" key="2">
    <source>
        <dbReference type="Proteomes" id="UP000015105"/>
    </source>
</evidence>
<organism evidence="1 2">
    <name type="scientific">Aegilops tauschii subsp. strangulata</name>
    <name type="common">Goatgrass</name>
    <dbReference type="NCBI Taxonomy" id="200361"/>
    <lineage>
        <taxon>Eukaryota</taxon>
        <taxon>Viridiplantae</taxon>
        <taxon>Streptophyta</taxon>
        <taxon>Embryophyta</taxon>
        <taxon>Tracheophyta</taxon>
        <taxon>Spermatophyta</taxon>
        <taxon>Magnoliopsida</taxon>
        <taxon>Liliopsida</taxon>
        <taxon>Poales</taxon>
        <taxon>Poaceae</taxon>
        <taxon>BOP clade</taxon>
        <taxon>Pooideae</taxon>
        <taxon>Triticodae</taxon>
        <taxon>Triticeae</taxon>
        <taxon>Triticinae</taxon>
        <taxon>Aegilops</taxon>
    </lineage>
</organism>
<reference evidence="2" key="1">
    <citation type="journal article" date="2014" name="Science">
        <title>Ancient hybridizations among the ancestral genomes of bread wheat.</title>
        <authorList>
            <consortium name="International Wheat Genome Sequencing Consortium,"/>
            <person name="Marcussen T."/>
            <person name="Sandve S.R."/>
            <person name="Heier L."/>
            <person name="Spannagl M."/>
            <person name="Pfeifer M."/>
            <person name="Jakobsen K.S."/>
            <person name="Wulff B.B."/>
            <person name="Steuernagel B."/>
            <person name="Mayer K.F."/>
            <person name="Olsen O.A."/>
        </authorList>
    </citation>
    <scope>NUCLEOTIDE SEQUENCE [LARGE SCALE GENOMIC DNA]</scope>
    <source>
        <strain evidence="2">cv. AL8/78</strain>
    </source>
</reference>